<dbReference type="InterPro" id="IPR037066">
    <property type="entry name" value="Plug_dom_sf"/>
</dbReference>
<keyword evidence="10 11" id="KW-0998">Cell outer membrane</keyword>
<dbReference type="PROSITE" id="PS52016">
    <property type="entry name" value="TONB_DEPENDENT_REC_3"/>
    <property type="match status" value="1"/>
</dbReference>
<dbReference type="InterPro" id="IPR012910">
    <property type="entry name" value="Plug_dom"/>
</dbReference>
<evidence type="ECO:0000313" key="17">
    <source>
        <dbReference type="Proteomes" id="UP001501323"/>
    </source>
</evidence>
<feature type="chain" id="PRO_5047282130" evidence="13">
    <location>
        <begin position="22"/>
        <end position="627"/>
    </location>
</feature>
<dbReference type="InterPro" id="IPR010101">
    <property type="entry name" value="B12_transptr_BtuB"/>
</dbReference>
<dbReference type="InterPro" id="IPR000531">
    <property type="entry name" value="Beta-barrel_TonB"/>
</dbReference>
<proteinExistence type="inferred from homology"/>
<keyword evidence="4 11" id="KW-0812">Transmembrane</keyword>
<keyword evidence="3 11" id="KW-1134">Transmembrane beta strand</keyword>
<accession>A0ABP9DYP1</accession>
<dbReference type="Gene3D" id="2.170.130.10">
    <property type="entry name" value="TonB-dependent receptor, plug domain"/>
    <property type="match status" value="1"/>
</dbReference>
<evidence type="ECO:0000256" key="8">
    <source>
        <dbReference type="ARBA" id="ARBA00023114"/>
    </source>
</evidence>
<dbReference type="InterPro" id="IPR036942">
    <property type="entry name" value="Beta-barrel_TonB_sf"/>
</dbReference>
<evidence type="ECO:0000256" key="1">
    <source>
        <dbReference type="ARBA" id="ARBA00004571"/>
    </source>
</evidence>
<dbReference type="Proteomes" id="UP001501323">
    <property type="component" value="Unassembled WGS sequence"/>
</dbReference>
<comment type="subcellular location">
    <subcellularLocation>
        <location evidence="1 11">Cell outer membrane</location>
        <topology evidence="1 11">Multi-pass membrane protein</topology>
    </subcellularLocation>
</comment>
<dbReference type="Gene3D" id="2.40.170.20">
    <property type="entry name" value="TonB-dependent receptor, beta-barrel domain"/>
    <property type="match status" value="1"/>
</dbReference>
<evidence type="ECO:0000256" key="12">
    <source>
        <dbReference type="RuleBase" id="RU003357"/>
    </source>
</evidence>
<dbReference type="RefSeq" id="WP_345294264.1">
    <property type="nucleotide sequence ID" value="NZ_BAABJY010000001.1"/>
</dbReference>
<protein>
    <submittedName>
        <fullName evidence="16">TonB-dependent vitamin B12 receptor</fullName>
    </submittedName>
</protein>
<dbReference type="EMBL" id="BAABJY010000001">
    <property type="protein sequence ID" value="GAA4859076.1"/>
    <property type="molecule type" value="Genomic_DNA"/>
</dbReference>
<dbReference type="PANTHER" id="PTHR30069">
    <property type="entry name" value="TONB-DEPENDENT OUTER MEMBRANE RECEPTOR"/>
    <property type="match status" value="1"/>
</dbReference>
<evidence type="ECO:0000256" key="11">
    <source>
        <dbReference type="PROSITE-ProRule" id="PRU01360"/>
    </source>
</evidence>
<feature type="domain" description="TonB-dependent receptor-like beta-barrel" evidence="14">
    <location>
        <begin position="262"/>
        <end position="599"/>
    </location>
</feature>
<dbReference type="NCBIfam" id="TIGR01779">
    <property type="entry name" value="TonB-B12"/>
    <property type="match status" value="1"/>
</dbReference>
<keyword evidence="2 11" id="KW-0813">Transport</keyword>
<evidence type="ECO:0000256" key="13">
    <source>
        <dbReference type="SAM" id="SignalP"/>
    </source>
</evidence>
<comment type="caution">
    <text evidence="16">The sequence shown here is derived from an EMBL/GenBank/DDBJ whole genome shotgun (WGS) entry which is preliminary data.</text>
</comment>
<keyword evidence="9 11" id="KW-0472">Membrane</keyword>
<keyword evidence="16" id="KW-0675">Receptor</keyword>
<reference evidence="17" key="1">
    <citation type="journal article" date="2019" name="Int. J. Syst. Evol. Microbiol.">
        <title>The Global Catalogue of Microorganisms (GCM) 10K type strain sequencing project: providing services to taxonomists for standard genome sequencing and annotation.</title>
        <authorList>
            <consortium name="The Broad Institute Genomics Platform"/>
            <consortium name="The Broad Institute Genome Sequencing Center for Infectious Disease"/>
            <person name="Wu L."/>
            <person name="Ma J."/>
        </authorList>
    </citation>
    <scope>NUCLEOTIDE SEQUENCE [LARGE SCALE GENOMIC DNA]</scope>
    <source>
        <strain evidence="17">JCM 18392</strain>
    </source>
</reference>
<keyword evidence="7 12" id="KW-0798">TonB box</keyword>
<keyword evidence="6" id="KW-0406">Ion transport</keyword>
<dbReference type="Pfam" id="PF00593">
    <property type="entry name" value="TonB_dep_Rec_b-barrel"/>
    <property type="match status" value="1"/>
</dbReference>
<sequence>MQRYSVSLAVALALATPFASAQDPTDLDEILVTATRTEIALEESLQPAQVIGREEIERSQARSLPELLRGRAGIDIGNQGGAGKLSTVFLRGSESDHVLVLVDGIRIGSATAGLVAFQDLPVEQIDRIEIVRGPRSSLYGSEAIGGVIQVFTRRDAGEIATRFKVGIGSHDRREASAGIGGGIGTRGWFGADVAYQATDGIDACRGRGPDPSIPFDFGAGCFVDQPDRDGYRNRSASLRGGIELSDALTLEASALRAESENAFDGGRFGGNEAENVQQALGTKLAWTPKRSILLTAQAGRSDDRSDNHYADAASGTRTYLSTFDTHRDTASVQADFGVGGDHLLSVGADWQRDSINSTTAFAAEARDNLAGFVEYQGRFGAQSVQASVRSDDNEQFGSHVTGGLGWGWTFADDLRLALSYGTGFKAPSFNDLYFPFFGNPDLRPERSKTLNAGLRGDHAGWRWTLDAYETRVDDLVTYDASIFLPNNLEQARIRGAEFTLAGSLAGWDLGLQLSHTDPRNRTPGANDGRLLARRARDTGRFDLDRRIGSWRLGGTLNAAGARYDNAANTVRLGGYATVDLRLAYALSASWTVQAGVTNLFDRAYETIAWYNQPGREYALSLRYAPAR</sequence>
<name>A0ABP9DYP1_9GAMM</name>
<feature type="domain" description="TonB-dependent receptor plug" evidence="15">
    <location>
        <begin position="42"/>
        <end position="147"/>
    </location>
</feature>
<keyword evidence="17" id="KW-1185">Reference proteome</keyword>
<evidence type="ECO:0000313" key="16">
    <source>
        <dbReference type="EMBL" id="GAA4859076.1"/>
    </source>
</evidence>
<dbReference type="SUPFAM" id="SSF56935">
    <property type="entry name" value="Porins"/>
    <property type="match status" value="1"/>
</dbReference>
<comment type="similarity">
    <text evidence="11 12">Belongs to the TonB-dependent receptor family.</text>
</comment>
<dbReference type="PANTHER" id="PTHR30069:SF53">
    <property type="entry name" value="COLICIN I RECEPTOR-RELATED"/>
    <property type="match status" value="1"/>
</dbReference>
<evidence type="ECO:0000256" key="9">
    <source>
        <dbReference type="ARBA" id="ARBA00023136"/>
    </source>
</evidence>
<evidence type="ECO:0000256" key="3">
    <source>
        <dbReference type="ARBA" id="ARBA00022452"/>
    </source>
</evidence>
<evidence type="ECO:0000256" key="6">
    <source>
        <dbReference type="ARBA" id="ARBA00023065"/>
    </source>
</evidence>
<dbReference type="Pfam" id="PF07715">
    <property type="entry name" value="Plug"/>
    <property type="match status" value="1"/>
</dbReference>
<dbReference type="CDD" id="cd01347">
    <property type="entry name" value="ligand_gated_channel"/>
    <property type="match status" value="1"/>
</dbReference>
<keyword evidence="8" id="KW-0626">Porin</keyword>
<evidence type="ECO:0000256" key="7">
    <source>
        <dbReference type="ARBA" id="ARBA00023077"/>
    </source>
</evidence>
<dbReference type="InterPro" id="IPR039426">
    <property type="entry name" value="TonB-dep_rcpt-like"/>
</dbReference>
<evidence type="ECO:0000256" key="5">
    <source>
        <dbReference type="ARBA" id="ARBA00022729"/>
    </source>
</evidence>
<evidence type="ECO:0000256" key="4">
    <source>
        <dbReference type="ARBA" id="ARBA00022692"/>
    </source>
</evidence>
<organism evidence="16 17">
    <name type="scientific">Luteimonas vadosa</name>
    <dbReference type="NCBI Taxonomy" id="1165507"/>
    <lineage>
        <taxon>Bacteria</taxon>
        <taxon>Pseudomonadati</taxon>
        <taxon>Pseudomonadota</taxon>
        <taxon>Gammaproteobacteria</taxon>
        <taxon>Lysobacterales</taxon>
        <taxon>Lysobacteraceae</taxon>
        <taxon>Luteimonas</taxon>
    </lineage>
</organism>
<keyword evidence="5 13" id="KW-0732">Signal</keyword>
<evidence type="ECO:0000259" key="14">
    <source>
        <dbReference type="Pfam" id="PF00593"/>
    </source>
</evidence>
<evidence type="ECO:0000256" key="2">
    <source>
        <dbReference type="ARBA" id="ARBA00022448"/>
    </source>
</evidence>
<gene>
    <name evidence="16" type="primary">btuB</name>
    <name evidence="16" type="ORF">GCM10023332_08740</name>
</gene>
<feature type="signal peptide" evidence="13">
    <location>
        <begin position="1"/>
        <end position="21"/>
    </location>
</feature>
<evidence type="ECO:0000259" key="15">
    <source>
        <dbReference type="Pfam" id="PF07715"/>
    </source>
</evidence>
<evidence type="ECO:0000256" key="10">
    <source>
        <dbReference type="ARBA" id="ARBA00023237"/>
    </source>
</evidence>